<organism evidence="12 13">
    <name type="scientific">Thalassiosira oceanica</name>
    <name type="common">Marine diatom</name>
    <dbReference type="NCBI Taxonomy" id="159749"/>
    <lineage>
        <taxon>Eukaryota</taxon>
        <taxon>Sar</taxon>
        <taxon>Stramenopiles</taxon>
        <taxon>Ochrophyta</taxon>
        <taxon>Bacillariophyta</taxon>
        <taxon>Coscinodiscophyceae</taxon>
        <taxon>Thalassiosirophycidae</taxon>
        <taxon>Thalassiosirales</taxon>
        <taxon>Thalassiosiraceae</taxon>
        <taxon>Thalassiosira</taxon>
    </lineage>
</organism>
<comment type="subcellular location">
    <subcellularLocation>
        <location evidence="1">Mitochondrion inner membrane</location>
        <topology evidence="1">Multi-pass membrane protein</topology>
    </subcellularLocation>
</comment>
<evidence type="ECO:0000256" key="5">
    <source>
        <dbReference type="ARBA" id="ARBA00022737"/>
    </source>
</evidence>
<name>K0T5N6_THAOC</name>
<evidence type="ECO:0000256" key="3">
    <source>
        <dbReference type="ARBA" id="ARBA00022448"/>
    </source>
</evidence>
<evidence type="ECO:0000256" key="2">
    <source>
        <dbReference type="ARBA" id="ARBA00006375"/>
    </source>
</evidence>
<reference evidence="12 13" key="1">
    <citation type="journal article" date="2012" name="Genome Biol.">
        <title>Genome and low-iron response of an oceanic diatom adapted to chronic iron limitation.</title>
        <authorList>
            <person name="Lommer M."/>
            <person name="Specht M."/>
            <person name="Roy A.S."/>
            <person name="Kraemer L."/>
            <person name="Andreson R."/>
            <person name="Gutowska M.A."/>
            <person name="Wolf J."/>
            <person name="Bergner S.V."/>
            <person name="Schilhabel M.B."/>
            <person name="Klostermeier U.C."/>
            <person name="Beiko R.G."/>
            <person name="Rosenstiel P."/>
            <person name="Hippler M."/>
            <person name="Laroche J."/>
        </authorList>
    </citation>
    <scope>NUCLEOTIDE SEQUENCE [LARGE SCALE GENOMIC DNA]</scope>
    <source>
        <strain evidence="12 13">CCMP1005</strain>
    </source>
</reference>
<dbReference type="Pfam" id="PF00153">
    <property type="entry name" value="Mito_carr"/>
    <property type="match status" value="3"/>
</dbReference>
<comment type="caution">
    <text evidence="12">The sequence shown here is derived from an EMBL/GenBank/DDBJ whole genome shotgun (WGS) entry which is preliminary data.</text>
</comment>
<dbReference type="InterPro" id="IPR023395">
    <property type="entry name" value="MCP_dom_sf"/>
</dbReference>
<dbReference type="Proteomes" id="UP000266841">
    <property type="component" value="Unassembled WGS sequence"/>
</dbReference>
<dbReference type="Gene3D" id="1.50.40.10">
    <property type="entry name" value="Mitochondrial carrier domain"/>
    <property type="match status" value="1"/>
</dbReference>
<dbReference type="AlphaFoldDB" id="K0T5N6"/>
<proteinExistence type="inferred from homology"/>
<dbReference type="InterPro" id="IPR045315">
    <property type="entry name" value="Mtm1-like"/>
</dbReference>
<protein>
    <recommendedName>
        <fullName evidence="14">Mitochondrial carrier protein</fullName>
    </recommendedName>
</protein>
<feature type="non-terminal residue" evidence="12">
    <location>
        <position position="1"/>
    </location>
</feature>
<dbReference type="OMA" id="YWWGYES"/>
<evidence type="ECO:0000256" key="8">
    <source>
        <dbReference type="ARBA" id="ARBA00023128"/>
    </source>
</evidence>
<dbReference type="PANTHER" id="PTHR45760:SF2">
    <property type="entry name" value="FI19922P1-RELATED"/>
    <property type="match status" value="1"/>
</dbReference>
<accession>K0T5N6</accession>
<evidence type="ECO:0000256" key="1">
    <source>
        <dbReference type="ARBA" id="ARBA00004448"/>
    </source>
</evidence>
<dbReference type="OrthoDB" id="1747031at2759"/>
<comment type="similarity">
    <text evidence="2 11">Belongs to the mitochondrial carrier (TC 2.A.29) family.</text>
</comment>
<keyword evidence="8" id="KW-0496">Mitochondrion</keyword>
<feature type="repeat" description="Solcar" evidence="10">
    <location>
        <begin position="193"/>
        <end position="281"/>
    </location>
</feature>
<evidence type="ECO:0000256" key="9">
    <source>
        <dbReference type="ARBA" id="ARBA00023136"/>
    </source>
</evidence>
<evidence type="ECO:0000313" key="12">
    <source>
        <dbReference type="EMBL" id="EJK74088.1"/>
    </source>
</evidence>
<dbReference type="PANTHER" id="PTHR45760">
    <property type="entry name" value="FI19922P1-RELATED"/>
    <property type="match status" value="1"/>
</dbReference>
<evidence type="ECO:0008006" key="14">
    <source>
        <dbReference type="Google" id="ProtNLM"/>
    </source>
</evidence>
<evidence type="ECO:0000313" key="13">
    <source>
        <dbReference type="Proteomes" id="UP000266841"/>
    </source>
</evidence>
<evidence type="ECO:0000256" key="4">
    <source>
        <dbReference type="ARBA" id="ARBA00022692"/>
    </source>
</evidence>
<keyword evidence="3 11" id="KW-0813">Transport</keyword>
<evidence type="ECO:0000256" key="11">
    <source>
        <dbReference type="RuleBase" id="RU000488"/>
    </source>
</evidence>
<evidence type="ECO:0000256" key="7">
    <source>
        <dbReference type="ARBA" id="ARBA00022989"/>
    </source>
</evidence>
<keyword evidence="5" id="KW-0677">Repeat</keyword>
<dbReference type="eggNOG" id="KOG0761">
    <property type="taxonomic scope" value="Eukaryota"/>
</dbReference>
<evidence type="ECO:0000256" key="6">
    <source>
        <dbReference type="ARBA" id="ARBA00022792"/>
    </source>
</evidence>
<keyword evidence="13" id="KW-1185">Reference proteome</keyword>
<keyword evidence="7" id="KW-1133">Transmembrane helix</keyword>
<keyword evidence="4 10" id="KW-0812">Transmembrane</keyword>
<dbReference type="GO" id="GO:0005743">
    <property type="term" value="C:mitochondrial inner membrane"/>
    <property type="evidence" value="ECO:0007669"/>
    <property type="project" value="UniProtKB-SubCell"/>
</dbReference>
<sequence length="413" mass="44322">PSYDVYLTSYGANSIDPACVLPGRPSSTSLNCKMNDSATPKCRVSLGPRILSGSVGSIITALAVTPLEVVKIRQQSLAILPTPRACSPANIQELTLKQMSRVGPCPSCGTLVFRSGIMECVLPMDSTSVGRSARLPSGAGTFRTLLAISRQEGLGGLYKGLGPTLIMGVPNTVLYFTAYDYISMQLNGLSAMGKTYTPLIAGSSARLLASFVTAPLELIRTRQASVVGRTGKAAGMGDEFRLLLRSRSGFRSLFSGIGPTLWRDVPFSAIYWYFVERFRADLSKLDMGACGSRYYEDRGRQVPPSIVALQSFISGASAGSIAAAFTTPFDVVKTRRQTATLSDADLTNKPHNSTVGFRRLNTSTFGHMRRIATEEGLSGLWRGNATRMAKVAPACAIMISSYEFGKIVFTDVI</sequence>
<feature type="repeat" description="Solcar" evidence="10">
    <location>
        <begin position="44"/>
        <end position="185"/>
    </location>
</feature>
<feature type="repeat" description="Solcar" evidence="10">
    <location>
        <begin position="306"/>
        <end position="408"/>
    </location>
</feature>
<dbReference type="GO" id="GO:1990542">
    <property type="term" value="P:mitochondrial transmembrane transport"/>
    <property type="evidence" value="ECO:0007669"/>
    <property type="project" value="InterPro"/>
</dbReference>
<keyword evidence="9 10" id="KW-0472">Membrane</keyword>
<gene>
    <name evidence="12" type="ORF">THAOC_04259</name>
</gene>
<dbReference type="PROSITE" id="PS50920">
    <property type="entry name" value="SOLCAR"/>
    <property type="match status" value="3"/>
</dbReference>
<evidence type="ECO:0000256" key="10">
    <source>
        <dbReference type="PROSITE-ProRule" id="PRU00282"/>
    </source>
</evidence>
<dbReference type="EMBL" id="AGNL01003973">
    <property type="protein sequence ID" value="EJK74088.1"/>
    <property type="molecule type" value="Genomic_DNA"/>
</dbReference>
<dbReference type="SUPFAM" id="SSF103506">
    <property type="entry name" value="Mitochondrial carrier"/>
    <property type="match status" value="1"/>
</dbReference>
<dbReference type="InterPro" id="IPR018108">
    <property type="entry name" value="MCP_transmembrane"/>
</dbReference>
<keyword evidence="6" id="KW-0999">Mitochondrion inner membrane</keyword>